<evidence type="ECO:0000256" key="1">
    <source>
        <dbReference type="SAM" id="Coils"/>
    </source>
</evidence>
<gene>
    <name evidence="2" type="ORF">HZF24_17950</name>
</gene>
<dbReference type="EMBL" id="JACBNQ010000038">
    <property type="protein sequence ID" value="NYB76034.1"/>
    <property type="molecule type" value="Genomic_DNA"/>
</dbReference>
<dbReference type="RefSeq" id="WP_179239753.1">
    <property type="nucleotide sequence ID" value="NZ_JACBNQ010000038.1"/>
</dbReference>
<accession>A0A974BMB2</accession>
<keyword evidence="3" id="KW-1185">Reference proteome</keyword>
<evidence type="ECO:0000313" key="2">
    <source>
        <dbReference type="EMBL" id="NYB76034.1"/>
    </source>
</evidence>
<sequence>MKEIIDQIIEIDSLAFDNKTKNEQLLLKKKQEYEKTIQDYRIEKLNDAKNKAQQLAEETENFIHENELAQESKILKISEEIEKLYKKSEKDLVEKIFNKLFVLEG</sequence>
<dbReference type="AlphaFoldDB" id="A0A974BMB2"/>
<dbReference type="Proteomes" id="UP000611629">
    <property type="component" value="Unassembled WGS sequence"/>
</dbReference>
<comment type="caution">
    <text evidence="2">The sequence shown here is derived from an EMBL/GenBank/DDBJ whole genome shotgun (WGS) entry which is preliminary data.</text>
</comment>
<evidence type="ECO:0000313" key="3">
    <source>
        <dbReference type="Proteomes" id="UP000611629"/>
    </source>
</evidence>
<feature type="coiled-coil region" evidence="1">
    <location>
        <begin position="23"/>
        <end position="65"/>
    </location>
</feature>
<name>A0A974BMB2_SEDHY</name>
<proteinExistence type="predicted"/>
<reference evidence="2" key="1">
    <citation type="submission" date="2020-07" db="EMBL/GenBank/DDBJ databases">
        <title>Genomic analysis of a strain of Sedimentibacter Hydroxybenzoicus DSM7310.</title>
        <authorList>
            <person name="Ma S."/>
        </authorList>
    </citation>
    <scope>NUCLEOTIDE SEQUENCE</scope>
    <source>
        <strain evidence="2">DSM 7310</strain>
    </source>
</reference>
<keyword evidence="1" id="KW-0175">Coiled coil</keyword>
<organism evidence="2 3">
    <name type="scientific">Sedimentibacter hydroxybenzoicus DSM 7310</name>
    <dbReference type="NCBI Taxonomy" id="1123245"/>
    <lineage>
        <taxon>Bacteria</taxon>
        <taxon>Bacillati</taxon>
        <taxon>Bacillota</taxon>
        <taxon>Tissierellia</taxon>
        <taxon>Sedimentibacter</taxon>
    </lineage>
</organism>
<protein>
    <submittedName>
        <fullName evidence="2">Uncharacterized protein</fullName>
    </submittedName>
</protein>